<dbReference type="RefSeq" id="WP_377044439.1">
    <property type="nucleotide sequence ID" value="NZ_JBHLUN010000007.1"/>
</dbReference>
<evidence type="ECO:0000313" key="3">
    <source>
        <dbReference type="Proteomes" id="UP001589865"/>
    </source>
</evidence>
<reference evidence="2 3" key="1">
    <citation type="submission" date="2024-09" db="EMBL/GenBank/DDBJ databases">
        <authorList>
            <person name="Sun Q."/>
            <person name="Mori K."/>
        </authorList>
    </citation>
    <scope>NUCLEOTIDE SEQUENCE [LARGE SCALE GENOMIC DNA]</scope>
    <source>
        <strain evidence="2 3">TBRC 5777</strain>
    </source>
</reference>
<name>A0ABV6JT95_9PROT</name>
<feature type="chain" id="PRO_5046201478" description="Lipoprotein" evidence="1">
    <location>
        <begin position="25"/>
        <end position="163"/>
    </location>
</feature>
<keyword evidence="3" id="KW-1185">Reference proteome</keyword>
<proteinExistence type="predicted"/>
<gene>
    <name evidence="2" type="ORF">ACFFGY_10495</name>
</gene>
<sequence>MKTSFRARLRYLSLLAVLGLPACAGQPGEHSVVASQKSAVELRSMQSRVFETADRTRVLRTTIATLQDMGYAIDKVDAQAATVSATKASQLRMSAAAAPRGTSQTVLRANAIVVGQSSDTQVDEPRFYQELFFAPLAQRLALASQDLPADAAAPLPNPPAATP</sequence>
<evidence type="ECO:0008006" key="4">
    <source>
        <dbReference type="Google" id="ProtNLM"/>
    </source>
</evidence>
<evidence type="ECO:0000313" key="2">
    <source>
        <dbReference type="EMBL" id="MFC0408680.1"/>
    </source>
</evidence>
<dbReference type="EMBL" id="JBHLUN010000007">
    <property type="protein sequence ID" value="MFC0408680.1"/>
    <property type="molecule type" value="Genomic_DNA"/>
</dbReference>
<evidence type="ECO:0000256" key="1">
    <source>
        <dbReference type="SAM" id="SignalP"/>
    </source>
</evidence>
<organism evidence="2 3">
    <name type="scientific">Roseomonas elaeocarpi</name>
    <dbReference type="NCBI Taxonomy" id="907779"/>
    <lineage>
        <taxon>Bacteria</taxon>
        <taxon>Pseudomonadati</taxon>
        <taxon>Pseudomonadota</taxon>
        <taxon>Alphaproteobacteria</taxon>
        <taxon>Acetobacterales</taxon>
        <taxon>Roseomonadaceae</taxon>
        <taxon>Roseomonas</taxon>
    </lineage>
</organism>
<comment type="caution">
    <text evidence="2">The sequence shown here is derived from an EMBL/GenBank/DDBJ whole genome shotgun (WGS) entry which is preliminary data.</text>
</comment>
<keyword evidence="1" id="KW-0732">Signal</keyword>
<feature type="signal peptide" evidence="1">
    <location>
        <begin position="1"/>
        <end position="24"/>
    </location>
</feature>
<accession>A0ABV6JT95</accession>
<protein>
    <recommendedName>
        <fullName evidence="4">Lipoprotein</fullName>
    </recommendedName>
</protein>
<dbReference type="Proteomes" id="UP001589865">
    <property type="component" value="Unassembled WGS sequence"/>
</dbReference>